<evidence type="ECO:0000313" key="1">
    <source>
        <dbReference type="EMBL" id="RUL63103.1"/>
    </source>
</evidence>
<proteinExistence type="predicted"/>
<protein>
    <submittedName>
        <fullName evidence="1">Uncharacterized protein</fullName>
    </submittedName>
</protein>
<comment type="caution">
    <text evidence="1">The sequence shown here is derived from an EMBL/GenBank/DDBJ whole genome shotgun (WGS) entry which is preliminary data.</text>
</comment>
<dbReference type="Proteomes" id="UP000267077">
    <property type="component" value="Unassembled WGS sequence"/>
</dbReference>
<dbReference type="OrthoDB" id="7066376at2"/>
<evidence type="ECO:0000313" key="2">
    <source>
        <dbReference type="Proteomes" id="UP000267077"/>
    </source>
</evidence>
<dbReference type="AlphaFoldDB" id="A0A432LRD5"/>
<dbReference type="EMBL" id="RYZR01000006">
    <property type="protein sequence ID" value="RUL63103.1"/>
    <property type="molecule type" value="Genomic_DNA"/>
</dbReference>
<dbReference type="RefSeq" id="WP_126674040.1">
    <property type="nucleotide sequence ID" value="NZ_RYZR01000006.1"/>
</dbReference>
<accession>A0A432LRD5</accession>
<name>A0A432LRD5_9GAMM</name>
<organism evidence="1 2">
    <name type="scientific">Dyella dinghuensis</name>
    <dbReference type="NCBI Taxonomy" id="1920169"/>
    <lineage>
        <taxon>Bacteria</taxon>
        <taxon>Pseudomonadati</taxon>
        <taxon>Pseudomonadota</taxon>
        <taxon>Gammaproteobacteria</taxon>
        <taxon>Lysobacterales</taxon>
        <taxon>Rhodanobacteraceae</taxon>
        <taxon>Dyella</taxon>
    </lineage>
</organism>
<gene>
    <name evidence="1" type="ORF">EKH79_11860</name>
</gene>
<sequence length="87" mass="9690">MSNDQEDPLCLVFVPALVTLLYKAEQTKGSPLTEQEVVAIRDNASCIALPYSVAAEGEKARGYPDIVAERCWLEWQSARKQLFDQSS</sequence>
<keyword evidence="2" id="KW-1185">Reference proteome</keyword>
<reference evidence="1 2" key="1">
    <citation type="submission" date="2018-12" db="EMBL/GenBank/DDBJ databases">
        <title>Dyella dinghuensis sp. nov. DHOA06 and Dyella choica sp. nov. 4M-K27, isolated from forest soil.</title>
        <authorList>
            <person name="Qiu L.-H."/>
            <person name="Gao Z.-H."/>
        </authorList>
    </citation>
    <scope>NUCLEOTIDE SEQUENCE [LARGE SCALE GENOMIC DNA]</scope>
    <source>
        <strain evidence="1 2">DHOA06</strain>
    </source>
</reference>